<keyword evidence="2" id="KW-1185">Reference proteome</keyword>
<organism evidence="1 2">
    <name type="scientific">Billgrantia aerodenitrificans</name>
    <dbReference type="NCBI Taxonomy" id="2733483"/>
    <lineage>
        <taxon>Bacteria</taxon>
        <taxon>Pseudomonadati</taxon>
        <taxon>Pseudomonadota</taxon>
        <taxon>Gammaproteobacteria</taxon>
        <taxon>Oceanospirillales</taxon>
        <taxon>Halomonadaceae</taxon>
        <taxon>Billgrantia</taxon>
    </lineage>
</organism>
<reference evidence="1 2" key="1">
    <citation type="journal article" date="2021" name="Front. Microbiol.">
        <title>Aerobic Denitrification and Heterotrophic Sulfur Oxidation in the Genus Halomonas Revealed by Six Novel Species Characterizations and Genome-Based Analysis.</title>
        <authorList>
            <person name="Wang L."/>
            <person name="Shao Z."/>
        </authorList>
    </citation>
    <scope>NUCLEOTIDE SEQUENCE [LARGE SCALE GENOMIC DNA]</scope>
    <source>
        <strain evidence="1 2">MCCC 1A11058</strain>
    </source>
</reference>
<dbReference type="RefSeq" id="WP_234252524.1">
    <property type="nucleotide sequence ID" value="NZ_JABFTV010000001.1"/>
</dbReference>
<accession>A0ABS9AM48</accession>
<evidence type="ECO:0000313" key="1">
    <source>
        <dbReference type="EMBL" id="MCE8022799.1"/>
    </source>
</evidence>
<dbReference type="EMBL" id="JABFTV010000001">
    <property type="protein sequence ID" value="MCE8022799.1"/>
    <property type="molecule type" value="Genomic_DNA"/>
</dbReference>
<proteinExistence type="predicted"/>
<comment type="caution">
    <text evidence="1">The sequence shown here is derived from an EMBL/GenBank/DDBJ whole genome shotgun (WGS) entry which is preliminary data.</text>
</comment>
<protein>
    <submittedName>
        <fullName evidence="1">Uncharacterized protein</fullName>
    </submittedName>
</protein>
<sequence length="83" mass="8969">MLPFEHISSRDLLYPFEDLLHCRAGFIDIAATFLNDTSIQADQLLYLLGGIGGALGQLAKRVFSPPVVAAVLVDWVNSLALAV</sequence>
<gene>
    <name evidence="1" type="ORF">HOP59_01435</name>
</gene>
<dbReference type="Proteomes" id="UP001320272">
    <property type="component" value="Unassembled WGS sequence"/>
</dbReference>
<evidence type="ECO:0000313" key="2">
    <source>
        <dbReference type="Proteomes" id="UP001320272"/>
    </source>
</evidence>
<name>A0ABS9AM48_9GAMM</name>